<proteinExistence type="predicted"/>
<protein>
    <submittedName>
        <fullName evidence="2">Uncharacterized protein</fullName>
    </submittedName>
</protein>
<comment type="caution">
    <text evidence="2">The sequence shown here is derived from an EMBL/GenBank/DDBJ whole genome shotgun (WGS) entry which is preliminary data.</text>
</comment>
<dbReference type="AlphaFoldDB" id="A0A5J5EK67"/>
<evidence type="ECO:0000313" key="2">
    <source>
        <dbReference type="EMBL" id="KAA8895583.1"/>
    </source>
</evidence>
<gene>
    <name evidence="2" type="ORF">FN846DRAFT_894036</name>
</gene>
<keyword evidence="3" id="KW-1185">Reference proteome</keyword>
<name>A0A5J5EK67_9PEZI</name>
<accession>A0A5J5EK67</accession>
<organism evidence="2 3">
    <name type="scientific">Sphaerosporella brunnea</name>
    <dbReference type="NCBI Taxonomy" id="1250544"/>
    <lineage>
        <taxon>Eukaryota</taxon>
        <taxon>Fungi</taxon>
        <taxon>Dikarya</taxon>
        <taxon>Ascomycota</taxon>
        <taxon>Pezizomycotina</taxon>
        <taxon>Pezizomycetes</taxon>
        <taxon>Pezizales</taxon>
        <taxon>Pyronemataceae</taxon>
        <taxon>Sphaerosporella</taxon>
    </lineage>
</organism>
<dbReference type="InParanoid" id="A0A5J5EK67"/>
<dbReference type="Proteomes" id="UP000326924">
    <property type="component" value="Unassembled WGS sequence"/>
</dbReference>
<feature type="region of interest" description="Disordered" evidence="1">
    <location>
        <begin position="1"/>
        <end position="29"/>
    </location>
</feature>
<evidence type="ECO:0000313" key="3">
    <source>
        <dbReference type="Proteomes" id="UP000326924"/>
    </source>
</evidence>
<dbReference type="EMBL" id="VXIS01000256">
    <property type="protein sequence ID" value="KAA8895583.1"/>
    <property type="molecule type" value="Genomic_DNA"/>
</dbReference>
<evidence type="ECO:0000256" key="1">
    <source>
        <dbReference type="SAM" id="MobiDB-lite"/>
    </source>
</evidence>
<sequence length="170" mass="19428">MATPGDALAVDREHDETEDPDRENTMGHEYGRAYQGRTPVYATLNRAPSRSLGRDHKPGHVTWDVIIRRITSPGTFRLRLTLATDRCGQNIETSFAEARAAFTKERGAFAKDRAVAAERWVGNERQREREQPAFTENRASCAVMKVRFAKQREQERAGFTEKRAGYKRQM</sequence>
<reference evidence="2 3" key="1">
    <citation type="submission" date="2019-09" db="EMBL/GenBank/DDBJ databases">
        <title>Draft genome of the ectomycorrhizal ascomycete Sphaerosporella brunnea.</title>
        <authorList>
            <consortium name="DOE Joint Genome Institute"/>
            <person name="Benucci G.M."/>
            <person name="Marozzi G."/>
            <person name="Antonielli L."/>
            <person name="Sanchez S."/>
            <person name="Marco P."/>
            <person name="Wang X."/>
            <person name="Falini L.B."/>
            <person name="Barry K."/>
            <person name="Haridas S."/>
            <person name="Lipzen A."/>
            <person name="Labutti K."/>
            <person name="Grigoriev I.V."/>
            <person name="Murat C."/>
            <person name="Martin F."/>
            <person name="Albertini E."/>
            <person name="Donnini D."/>
            <person name="Bonito G."/>
        </authorList>
    </citation>
    <scope>NUCLEOTIDE SEQUENCE [LARGE SCALE GENOMIC DNA]</scope>
    <source>
        <strain evidence="2 3">Sb_GMNB300</strain>
    </source>
</reference>